<reference evidence="1" key="1">
    <citation type="submission" date="2020-05" db="EMBL/GenBank/DDBJ databases">
        <authorList>
            <person name="Zhu T."/>
            <person name="Keshari N."/>
            <person name="Lu X."/>
        </authorList>
    </citation>
    <scope>NUCLEOTIDE SEQUENCE</scope>
    <source>
        <strain evidence="1">NK1-22</strain>
    </source>
</reference>
<gene>
    <name evidence="1" type="ORF">HNI00_17455</name>
</gene>
<organism evidence="1">
    <name type="scientific">Thermoleptolyngbya oregonensis NK1-22</name>
    <dbReference type="NCBI Taxonomy" id="2547457"/>
    <lineage>
        <taxon>Bacteria</taxon>
        <taxon>Bacillati</taxon>
        <taxon>Cyanobacteriota</taxon>
        <taxon>Cyanophyceae</taxon>
        <taxon>Oculatellales</taxon>
        <taxon>Oculatellaceae</taxon>
        <taxon>Thermoleptolyngbya</taxon>
    </lineage>
</organism>
<dbReference type="EMBL" id="CP053540">
    <property type="protein sequence ID" value="WOB44738.1"/>
    <property type="molecule type" value="Genomic_DNA"/>
</dbReference>
<dbReference type="RefSeq" id="WP_297080416.1">
    <property type="nucleotide sequence ID" value="NZ_CP053540.1"/>
</dbReference>
<evidence type="ECO:0000313" key="1">
    <source>
        <dbReference type="EMBL" id="WOB44738.1"/>
    </source>
</evidence>
<sequence>MKYTITHTGTDWLLKIWEPAPIGGGRELPFLYKIKLRFNSEKEALVVLDHYKMLYSGTSHLEMSDMGALMAV</sequence>
<dbReference type="AlphaFoldDB" id="A0AA96YBQ9"/>
<proteinExistence type="predicted"/>
<dbReference type="KEGG" id="tog:HNI00_17455"/>
<protein>
    <submittedName>
        <fullName evidence="1">Uncharacterized protein</fullName>
    </submittedName>
</protein>
<accession>A0AA96YBQ9</accession>
<name>A0AA96YBQ9_9CYAN</name>